<sequence>MYAKFLEIKNKWIISNCCSKECIIMDRPIGSCIEGCGCVNLINDENIKYFVNHREGVGASNHFVRVYAENSFNKPQYCSTYSLYYFEIKCIFEGSKDLIPWMSIGLKNYRTEYYTIYHVRMDEIYHKQHFYFEAKLSTIFNNNDIFGCGLVYPSTNKMDEDSPYIFFTQNGKEIGKAVLLWKDILSSYYPYIVLQCCSVEANFGNNLKTKPFKYDITKHLVMEESYSD</sequence>
<name>A0A914N9Y9_MELIC</name>
<dbReference type="AlphaFoldDB" id="A0A914N9Y9"/>
<protein>
    <submittedName>
        <fullName evidence="2">SPRY domain-containing protein</fullName>
    </submittedName>
</protein>
<keyword evidence="1" id="KW-1185">Reference proteome</keyword>
<dbReference type="WBParaSite" id="Minc3s04879g37195">
    <property type="protein sequence ID" value="Minc3s04879g37195"/>
    <property type="gene ID" value="Minc3s04879g37195"/>
</dbReference>
<organism evidence="1 2">
    <name type="scientific">Meloidogyne incognita</name>
    <name type="common">Southern root-knot nematode worm</name>
    <name type="synonym">Oxyuris incognita</name>
    <dbReference type="NCBI Taxonomy" id="6306"/>
    <lineage>
        <taxon>Eukaryota</taxon>
        <taxon>Metazoa</taxon>
        <taxon>Ecdysozoa</taxon>
        <taxon>Nematoda</taxon>
        <taxon>Chromadorea</taxon>
        <taxon>Rhabditida</taxon>
        <taxon>Tylenchina</taxon>
        <taxon>Tylenchomorpha</taxon>
        <taxon>Tylenchoidea</taxon>
        <taxon>Meloidogynidae</taxon>
        <taxon>Meloidogyninae</taxon>
        <taxon>Meloidogyne</taxon>
        <taxon>Meloidogyne incognita group</taxon>
    </lineage>
</organism>
<dbReference type="InterPro" id="IPR043136">
    <property type="entry name" value="B30.2/SPRY_sf"/>
</dbReference>
<accession>A0A914N9Y9</accession>
<proteinExistence type="predicted"/>
<reference evidence="2" key="1">
    <citation type="submission" date="2022-11" db="UniProtKB">
        <authorList>
            <consortium name="WormBaseParasite"/>
        </authorList>
    </citation>
    <scope>IDENTIFICATION</scope>
</reference>
<dbReference type="Gene3D" id="2.60.120.920">
    <property type="match status" value="1"/>
</dbReference>
<dbReference type="Proteomes" id="UP000887563">
    <property type="component" value="Unplaced"/>
</dbReference>
<evidence type="ECO:0000313" key="1">
    <source>
        <dbReference type="Proteomes" id="UP000887563"/>
    </source>
</evidence>
<evidence type="ECO:0000313" key="2">
    <source>
        <dbReference type="WBParaSite" id="Minc3s04879g37195"/>
    </source>
</evidence>